<name>B9JHV1_RHIR8</name>
<sequence length="148" mass="16236">MGKTKSMRQDSDAYVRPLFFVNEQDVIIRRFGHVIEISDTLCQSLPSLGQYLLIGALPNGYLEANIHRVATPPVGGGRPEPSGRKAPGATPAFFKFPLNIRYICQIKAQNRSVHMSPLKHGGGIISTVNAIGVSLLPVSLRWLFPLEV</sequence>
<protein>
    <submittedName>
        <fullName evidence="1">Uncharacterized protein</fullName>
    </submittedName>
</protein>
<evidence type="ECO:0000313" key="1">
    <source>
        <dbReference type="EMBL" id="ACM29493.1"/>
    </source>
</evidence>
<gene>
    <name evidence="1" type="ordered locus">Arad_8156</name>
</gene>
<accession>B9JHV1</accession>
<evidence type="ECO:0000313" key="2">
    <source>
        <dbReference type="Proteomes" id="UP000001600"/>
    </source>
</evidence>
<dbReference type="Proteomes" id="UP000001600">
    <property type="component" value="Chromosome 2"/>
</dbReference>
<dbReference type="AlphaFoldDB" id="B9JHV1"/>
<dbReference type="EMBL" id="CP000629">
    <property type="protein sequence ID" value="ACM29493.1"/>
    <property type="molecule type" value="Genomic_DNA"/>
</dbReference>
<dbReference type="KEGG" id="ara:Arad_8156"/>
<dbReference type="HOGENOM" id="CLU_1754959_0_0_5"/>
<reference evidence="1 2" key="1">
    <citation type="journal article" date="2009" name="J. Bacteriol.">
        <title>Genome sequences of three Agrobacterium biovars help elucidate the evolution of multichromosome genomes in bacteria.</title>
        <authorList>
            <person name="Slater S.C."/>
            <person name="Goldman B.S."/>
            <person name="Goodner B."/>
            <person name="Setubal J.C."/>
            <person name="Farrand S.K."/>
            <person name="Nester E.W."/>
            <person name="Burr T.J."/>
            <person name="Banta L."/>
            <person name="Dickerman A.W."/>
            <person name="Paulsen I."/>
            <person name="Otten L."/>
            <person name="Suen G."/>
            <person name="Welch R."/>
            <person name="Almeida N.F."/>
            <person name="Arnold F."/>
            <person name="Burton O.T."/>
            <person name="Du Z."/>
            <person name="Ewing A."/>
            <person name="Godsy E."/>
            <person name="Heisel S."/>
            <person name="Houmiel K.L."/>
            <person name="Jhaveri J."/>
            <person name="Lu J."/>
            <person name="Miller N.M."/>
            <person name="Norton S."/>
            <person name="Chen Q."/>
            <person name="Phoolcharoen W."/>
            <person name="Ohlin V."/>
            <person name="Ondrusek D."/>
            <person name="Pride N."/>
            <person name="Stricklin S.L."/>
            <person name="Sun J."/>
            <person name="Wheeler C."/>
            <person name="Wilson L."/>
            <person name="Zhu H."/>
            <person name="Wood D.W."/>
        </authorList>
    </citation>
    <scope>NUCLEOTIDE SEQUENCE [LARGE SCALE GENOMIC DNA]</scope>
    <source>
        <strain evidence="2">K84 / ATCC BAA-868</strain>
    </source>
</reference>
<organism evidence="1 2">
    <name type="scientific">Rhizobium rhizogenes (strain K84 / ATCC BAA-868)</name>
    <name type="common">Agrobacterium radiobacter</name>
    <dbReference type="NCBI Taxonomy" id="311403"/>
    <lineage>
        <taxon>Bacteria</taxon>
        <taxon>Pseudomonadati</taxon>
        <taxon>Pseudomonadota</taxon>
        <taxon>Alphaproteobacteria</taxon>
        <taxon>Hyphomicrobiales</taxon>
        <taxon>Rhizobiaceae</taxon>
        <taxon>Rhizobium/Agrobacterium group</taxon>
        <taxon>Rhizobium</taxon>
    </lineage>
</organism>
<proteinExistence type="predicted"/>